<keyword evidence="5" id="KW-0963">Cytoplasm</keyword>
<organism evidence="10 11">
    <name type="scientific">Pycnococcus provasolii</name>
    <dbReference type="NCBI Taxonomy" id="41880"/>
    <lineage>
        <taxon>Eukaryota</taxon>
        <taxon>Viridiplantae</taxon>
        <taxon>Chlorophyta</taxon>
        <taxon>Pseudoscourfieldiophyceae</taxon>
        <taxon>Pseudoscourfieldiales</taxon>
        <taxon>Pycnococcaceae</taxon>
        <taxon>Pycnococcus</taxon>
    </lineage>
</organism>
<dbReference type="InterPro" id="IPR002661">
    <property type="entry name" value="Ribosome_recyc_fac"/>
</dbReference>
<evidence type="ECO:0000256" key="5">
    <source>
        <dbReference type="ARBA" id="ARBA00022490"/>
    </source>
</evidence>
<evidence type="ECO:0000259" key="9">
    <source>
        <dbReference type="Pfam" id="PF01765"/>
    </source>
</evidence>
<evidence type="ECO:0000313" key="11">
    <source>
        <dbReference type="Proteomes" id="UP000660262"/>
    </source>
</evidence>
<name>A0A830HSS7_9CHLO</name>
<evidence type="ECO:0000256" key="2">
    <source>
        <dbReference type="ARBA" id="ARBA00004496"/>
    </source>
</evidence>
<evidence type="ECO:0000256" key="6">
    <source>
        <dbReference type="ARBA" id="ARBA00022917"/>
    </source>
</evidence>
<dbReference type="GO" id="GO:0005737">
    <property type="term" value="C:cytoplasm"/>
    <property type="evidence" value="ECO:0007669"/>
    <property type="project" value="UniProtKB-SubCell"/>
</dbReference>
<protein>
    <recommendedName>
        <fullName evidence="4">Ribosome-recycling factor, chloroplastic</fullName>
    </recommendedName>
    <alternativeName>
        <fullName evidence="7">Ribosome-releasing factor, chloroplastic</fullName>
    </alternativeName>
</protein>
<feature type="compositionally biased region" description="Low complexity" evidence="8">
    <location>
        <begin position="10"/>
        <end position="22"/>
    </location>
</feature>
<comment type="function">
    <text evidence="1">Responsible for the release of ribosomes from messenger RNA at the termination of chloroplastic protein biosynthesis.</text>
</comment>
<dbReference type="SUPFAM" id="SSF55194">
    <property type="entry name" value="Ribosome recycling factor, RRF"/>
    <property type="match status" value="1"/>
</dbReference>
<evidence type="ECO:0000256" key="8">
    <source>
        <dbReference type="SAM" id="MobiDB-lite"/>
    </source>
</evidence>
<dbReference type="Gene3D" id="1.10.132.20">
    <property type="entry name" value="Ribosome-recycling factor"/>
    <property type="match status" value="1"/>
</dbReference>
<dbReference type="Gene3D" id="3.30.1360.40">
    <property type="match status" value="1"/>
</dbReference>
<dbReference type="NCBIfam" id="TIGR00496">
    <property type="entry name" value="frr"/>
    <property type="match status" value="1"/>
</dbReference>
<dbReference type="OrthoDB" id="407355at2759"/>
<accession>A0A830HSS7</accession>
<dbReference type="GO" id="GO:0043023">
    <property type="term" value="F:ribosomal large subunit binding"/>
    <property type="evidence" value="ECO:0007669"/>
    <property type="project" value="TreeGrafter"/>
</dbReference>
<dbReference type="HAMAP" id="MF_00040">
    <property type="entry name" value="RRF"/>
    <property type="match status" value="1"/>
</dbReference>
<feature type="domain" description="Ribosome recycling factor" evidence="9">
    <location>
        <begin position="97"/>
        <end position="259"/>
    </location>
</feature>
<dbReference type="InterPro" id="IPR036191">
    <property type="entry name" value="RRF_sf"/>
</dbReference>
<dbReference type="EMBL" id="BNJQ01000021">
    <property type="protein sequence ID" value="GHP08531.1"/>
    <property type="molecule type" value="Genomic_DNA"/>
</dbReference>
<dbReference type="CDD" id="cd00520">
    <property type="entry name" value="RRF"/>
    <property type="match status" value="1"/>
</dbReference>
<evidence type="ECO:0000256" key="7">
    <source>
        <dbReference type="ARBA" id="ARBA00032397"/>
    </source>
</evidence>
<gene>
    <name evidence="10" type="ORF">PPROV_000726900</name>
</gene>
<proteinExistence type="inferred from homology"/>
<dbReference type="Pfam" id="PF01765">
    <property type="entry name" value="RRF"/>
    <property type="match status" value="1"/>
</dbReference>
<reference evidence="10" key="1">
    <citation type="submission" date="2020-10" db="EMBL/GenBank/DDBJ databases">
        <title>Unveiling of a novel bifunctional photoreceptor, Dualchrome1, isolated from a cosmopolitan green alga.</title>
        <authorList>
            <person name="Suzuki S."/>
            <person name="Kawachi M."/>
        </authorList>
    </citation>
    <scope>NUCLEOTIDE SEQUENCE</scope>
    <source>
        <strain evidence="10">NIES 2893</strain>
    </source>
</reference>
<dbReference type="PANTHER" id="PTHR20982:SF3">
    <property type="entry name" value="MITOCHONDRIAL RIBOSOME RECYCLING FACTOR PSEUDO 1"/>
    <property type="match status" value="1"/>
</dbReference>
<evidence type="ECO:0000256" key="4">
    <source>
        <dbReference type="ARBA" id="ARBA00014063"/>
    </source>
</evidence>
<evidence type="ECO:0000313" key="10">
    <source>
        <dbReference type="EMBL" id="GHP08531.1"/>
    </source>
</evidence>
<dbReference type="PANTHER" id="PTHR20982">
    <property type="entry name" value="RIBOSOME RECYCLING FACTOR"/>
    <property type="match status" value="1"/>
</dbReference>
<dbReference type="FunFam" id="1.10.132.20:FF:000001">
    <property type="entry name" value="Ribosome-recycling factor"/>
    <property type="match status" value="1"/>
</dbReference>
<dbReference type="InterPro" id="IPR023584">
    <property type="entry name" value="Ribosome_recyc_fac_dom"/>
</dbReference>
<feature type="region of interest" description="Disordered" evidence="8">
    <location>
        <begin position="1"/>
        <end position="73"/>
    </location>
</feature>
<sequence>MLCSRPCSQGLSRPCGSGSLSGSRRRPDSSRSVVAFGKKGKKKGGGGGGGGGSQAATTEAAPPDEPVVASSGDGELDVTNAIKACKDKMSKAIANVQSNFDSVRTGRANPAMLDNIEVEYYGSMAPLNTVAGISVPEASTLVVKPFDTSALGDIEKAILASDLGITPNNDGQQIRLSIPDMTEERRKELTKTVGKYAEEGKVAIRNVRRDAMKVAQRCEKDGLISKDRLKEAEDEVQKITDGSIKKLEDAAAAKDKDVMTL</sequence>
<keyword evidence="6" id="KW-0648">Protein biosynthesis</keyword>
<evidence type="ECO:0000256" key="1">
    <source>
        <dbReference type="ARBA" id="ARBA00002952"/>
    </source>
</evidence>
<comment type="caution">
    <text evidence="10">The sequence shown here is derived from an EMBL/GenBank/DDBJ whole genome shotgun (WGS) entry which is preliminary data.</text>
</comment>
<evidence type="ECO:0000256" key="3">
    <source>
        <dbReference type="ARBA" id="ARBA00005912"/>
    </source>
</evidence>
<dbReference type="GO" id="GO:0006412">
    <property type="term" value="P:translation"/>
    <property type="evidence" value="ECO:0007669"/>
    <property type="project" value="UniProtKB-KW"/>
</dbReference>
<dbReference type="FunFam" id="3.30.1360.40:FF:000001">
    <property type="entry name" value="Ribosome-recycling factor"/>
    <property type="match status" value="1"/>
</dbReference>
<comment type="similarity">
    <text evidence="3">Belongs to the RRF family.</text>
</comment>
<comment type="subcellular location">
    <subcellularLocation>
        <location evidence="2">Cytoplasm</location>
    </subcellularLocation>
</comment>
<keyword evidence="11" id="KW-1185">Reference proteome</keyword>
<dbReference type="Proteomes" id="UP000660262">
    <property type="component" value="Unassembled WGS sequence"/>
</dbReference>
<dbReference type="AlphaFoldDB" id="A0A830HSS7"/>